<dbReference type="EMBL" id="JAKKPZ010000034">
    <property type="protein sequence ID" value="KAI1708703.1"/>
    <property type="molecule type" value="Genomic_DNA"/>
</dbReference>
<name>A0AAD4R4D8_9BILA</name>
<feature type="chain" id="PRO_5041930444" description="Saposin B-type domain-containing protein" evidence="1">
    <location>
        <begin position="22"/>
        <end position="145"/>
    </location>
</feature>
<evidence type="ECO:0008006" key="4">
    <source>
        <dbReference type="Google" id="ProtNLM"/>
    </source>
</evidence>
<protein>
    <recommendedName>
        <fullName evidence="4">Saposin B-type domain-containing protein</fullName>
    </recommendedName>
</protein>
<reference evidence="2" key="1">
    <citation type="submission" date="2022-01" db="EMBL/GenBank/DDBJ databases">
        <title>Genome Sequence Resource for Two Populations of Ditylenchus destructor, the Migratory Endoparasitic Phytonematode.</title>
        <authorList>
            <person name="Zhang H."/>
            <person name="Lin R."/>
            <person name="Xie B."/>
        </authorList>
    </citation>
    <scope>NUCLEOTIDE SEQUENCE</scope>
    <source>
        <strain evidence="2">BazhouSP</strain>
    </source>
</reference>
<dbReference type="Proteomes" id="UP001201812">
    <property type="component" value="Unassembled WGS sequence"/>
</dbReference>
<feature type="signal peptide" evidence="1">
    <location>
        <begin position="1"/>
        <end position="21"/>
    </location>
</feature>
<keyword evidence="3" id="KW-1185">Reference proteome</keyword>
<gene>
    <name evidence="2" type="ORF">DdX_11782</name>
</gene>
<organism evidence="2 3">
    <name type="scientific">Ditylenchus destructor</name>
    <dbReference type="NCBI Taxonomy" id="166010"/>
    <lineage>
        <taxon>Eukaryota</taxon>
        <taxon>Metazoa</taxon>
        <taxon>Ecdysozoa</taxon>
        <taxon>Nematoda</taxon>
        <taxon>Chromadorea</taxon>
        <taxon>Rhabditida</taxon>
        <taxon>Tylenchina</taxon>
        <taxon>Tylenchomorpha</taxon>
        <taxon>Sphaerularioidea</taxon>
        <taxon>Anguinidae</taxon>
        <taxon>Anguininae</taxon>
        <taxon>Ditylenchus</taxon>
    </lineage>
</organism>
<evidence type="ECO:0000313" key="2">
    <source>
        <dbReference type="EMBL" id="KAI1708703.1"/>
    </source>
</evidence>
<keyword evidence="1" id="KW-0732">Signal</keyword>
<comment type="caution">
    <text evidence="2">The sequence shown here is derived from an EMBL/GenBank/DDBJ whole genome shotgun (WGS) entry which is preliminary data.</text>
</comment>
<evidence type="ECO:0000256" key="1">
    <source>
        <dbReference type="SAM" id="SignalP"/>
    </source>
</evidence>
<dbReference type="AlphaFoldDB" id="A0AAD4R4D8"/>
<proteinExistence type="predicted"/>
<sequence>MFQTYLTKIAVISVMFAVVYGVDEWNCDVCKSVMGRISKILTPFSFWDENVFVDDFKRLMVHEKTCYYTDVSNYIPACCEQGGSVHEPVDKRTDGRAKCAQDVWDFSINRTPNKALDPSMACLVLSRCTADQVPDAVKRMHGLIK</sequence>
<evidence type="ECO:0000313" key="3">
    <source>
        <dbReference type="Proteomes" id="UP001201812"/>
    </source>
</evidence>
<accession>A0AAD4R4D8</accession>